<dbReference type="PANTHER" id="PTHR12752:SF3">
    <property type="entry name" value="PLECKSTRIN HOMOLOGY DOMAIN-CONTAINING FAMILY A MEMBER 5"/>
    <property type="match status" value="1"/>
</dbReference>
<evidence type="ECO:0000256" key="1">
    <source>
        <dbReference type="SAM" id="MobiDB-lite"/>
    </source>
</evidence>
<feature type="compositionally biased region" description="Polar residues" evidence="1">
    <location>
        <begin position="1421"/>
        <end position="1434"/>
    </location>
</feature>
<evidence type="ECO:0000313" key="4">
    <source>
        <dbReference type="Ensembl" id="ENSORLP00020020115.1"/>
    </source>
</evidence>
<dbReference type="InterPro" id="IPR001202">
    <property type="entry name" value="WW_dom"/>
</dbReference>
<feature type="compositionally biased region" description="Polar residues" evidence="1">
    <location>
        <begin position="1228"/>
        <end position="1243"/>
    </location>
</feature>
<feature type="region of interest" description="Disordered" evidence="1">
    <location>
        <begin position="108"/>
        <end position="167"/>
    </location>
</feature>
<dbReference type="PROSITE" id="PS01159">
    <property type="entry name" value="WW_DOMAIN_1"/>
    <property type="match status" value="1"/>
</dbReference>
<dbReference type="Pfam" id="PF25541">
    <property type="entry name" value="TBCA_PH"/>
    <property type="match status" value="1"/>
</dbReference>
<name>A0A3P9LHC7_ORYLA</name>
<feature type="compositionally biased region" description="Basic and acidic residues" evidence="1">
    <location>
        <begin position="1274"/>
        <end position="1309"/>
    </location>
</feature>
<accession>A0A3P9LHC7</accession>
<feature type="domain" description="WW" evidence="3">
    <location>
        <begin position="56"/>
        <end position="89"/>
    </location>
</feature>
<feature type="region of interest" description="Disordered" evidence="1">
    <location>
        <begin position="1404"/>
        <end position="1448"/>
    </location>
</feature>
<dbReference type="Proteomes" id="UP000265180">
    <property type="component" value="Chromosome 23"/>
</dbReference>
<dbReference type="FunFam" id="2.30.29.30:FF:000083">
    <property type="entry name" value="Pleckstrin homology domain-containing family A member 5"/>
    <property type="match status" value="1"/>
</dbReference>
<evidence type="ECO:0008006" key="6">
    <source>
        <dbReference type="Google" id="ProtNLM"/>
    </source>
</evidence>
<evidence type="ECO:0000259" key="2">
    <source>
        <dbReference type="PROSITE" id="PS50003"/>
    </source>
</evidence>
<dbReference type="PANTHER" id="PTHR12752">
    <property type="entry name" value="PHOSPHOINOSITOL 3-PHOSPHATE-BINDING PROTEIN"/>
    <property type="match status" value="1"/>
</dbReference>
<organism evidence="4 5">
    <name type="scientific">Oryzias latipes</name>
    <name type="common">Japanese rice fish</name>
    <name type="synonym">Japanese killifish</name>
    <dbReference type="NCBI Taxonomy" id="8090"/>
    <lineage>
        <taxon>Eukaryota</taxon>
        <taxon>Metazoa</taxon>
        <taxon>Chordata</taxon>
        <taxon>Craniata</taxon>
        <taxon>Vertebrata</taxon>
        <taxon>Euteleostomi</taxon>
        <taxon>Actinopterygii</taxon>
        <taxon>Neopterygii</taxon>
        <taxon>Teleostei</taxon>
        <taxon>Neoteleostei</taxon>
        <taxon>Acanthomorphata</taxon>
        <taxon>Ovalentaria</taxon>
        <taxon>Atherinomorphae</taxon>
        <taxon>Beloniformes</taxon>
        <taxon>Adrianichthyidae</taxon>
        <taxon>Oryziinae</taxon>
        <taxon>Oryzias</taxon>
    </lineage>
</organism>
<dbReference type="Ensembl" id="ENSORLT00020029429.1">
    <property type="protein sequence ID" value="ENSORLP00020020115.1"/>
    <property type="gene ID" value="ENSORLG00020021130.1"/>
</dbReference>
<feature type="compositionally biased region" description="Polar residues" evidence="1">
    <location>
        <begin position="1165"/>
        <end position="1175"/>
    </location>
</feature>
<feature type="region of interest" description="Disordered" evidence="1">
    <location>
        <begin position="1082"/>
        <end position="1102"/>
    </location>
</feature>
<evidence type="ECO:0000313" key="5">
    <source>
        <dbReference type="Proteomes" id="UP000265180"/>
    </source>
</evidence>
<feature type="compositionally biased region" description="Basic and acidic residues" evidence="1">
    <location>
        <begin position="321"/>
        <end position="331"/>
    </location>
</feature>
<reference evidence="4" key="3">
    <citation type="submission" date="2025-08" db="UniProtKB">
        <authorList>
            <consortium name="Ensembl"/>
        </authorList>
    </citation>
    <scope>IDENTIFICATION</scope>
    <source>
        <strain evidence="4">HNI</strain>
    </source>
</reference>
<feature type="compositionally biased region" description="Polar residues" evidence="1">
    <location>
        <begin position="1143"/>
        <end position="1153"/>
    </location>
</feature>
<feature type="region of interest" description="Disordered" evidence="1">
    <location>
        <begin position="552"/>
        <end position="641"/>
    </location>
</feature>
<feature type="compositionally biased region" description="Basic and acidic residues" evidence="1">
    <location>
        <begin position="338"/>
        <end position="350"/>
    </location>
</feature>
<proteinExistence type="predicted"/>
<feature type="region of interest" description="Disordered" evidence="1">
    <location>
        <begin position="1225"/>
        <end position="1316"/>
    </location>
</feature>
<feature type="compositionally biased region" description="Polar residues" evidence="1">
    <location>
        <begin position="758"/>
        <end position="792"/>
    </location>
</feature>
<feature type="compositionally biased region" description="Polar residues" evidence="1">
    <location>
        <begin position="123"/>
        <end position="137"/>
    </location>
</feature>
<dbReference type="Gene3D" id="2.30.29.30">
    <property type="entry name" value="Pleckstrin-homology domain (PH domain)/Phosphotyrosine-binding domain (PTB)"/>
    <property type="match status" value="1"/>
</dbReference>
<dbReference type="InterPro" id="IPR036020">
    <property type="entry name" value="WW_dom_sf"/>
</dbReference>
<dbReference type="SUPFAM" id="SSF51045">
    <property type="entry name" value="WW domain"/>
    <property type="match status" value="2"/>
</dbReference>
<dbReference type="PROSITE" id="PS50003">
    <property type="entry name" value="PH_DOMAIN"/>
    <property type="match status" value="1"/>
</dbReference>
<dbReference type="InterPro" id="IPR011993">
    <property type="entry name" value="PH-like_dom_sf"/>
</dbReference>
<feature type="compositionally biased region" description="Polar residues" evidence="1">
    <location>
        <begin position="616"/>
        <end position="633"/>
    </location>
</feature>
<dbReference type="InterPro" id="IPR040392">
    <property type="entry name" value="PKHA4-7_PH"/>
</dbReference>
<feature type="domain" description="PH" evidence="2">
    <location>
        <begin position="185"/>
        <end position="284"/>
    </location>
</feature>
<dbReference type="CDD" id="cd13248">
    <property type="entry name" value="PH_PEPP1_2_3"/>
    <property type="match status" value="1"/>
</dbReference>
<dbReference type="SMART" id="SM00233">
    <property type="entry name" value="PH"/>
    <property type="match status" value="1"/>
</dbReference>
<dbReference type="Gene3D" id="2.20.70.10">
    <property type="match status" value="2"/>
</dbReference>
<protein>
    <recommendedName>
        <fullName evidence="6">Pleckstrin homology domain containing, family A member 5</fullName>
    </recommendedName>
</protein>
<reference evidence="4 5" key="2">
    <citation type="submission" date="2017-04" db="EMBL/GenBank/DDBJ databases">
        <title>CpG methylation of centromeres and impact of large insertions on vertebrate speciation.</title>
        <authorList>
            <person name="Ichikawa K."/>
            <person name="Yoshimura J."/>
            <person name="Morishita S."/>
        </authorList>
    </citation>
    <scope>NUCLEOTIDE SEQUENCE</scope>
    <source>
        <strain evidence="4 5">HNI</strain>
    </source>
</reference>
<dbReference type="Pfam" id="PF00169">
    <property type="entry name" value="PH"/>
    <property type="match status" value="1"/>
</dbReference>
<evidence type="ECO:0000259" key="3">
    <source>
        <dbReference type="PROSITE" id="PS50020"/>
    </source>
</evidence>
<dbReference type="SUPFAM" id="SSF50729">
    <property type="entry name" value="PH domain-like"/>
    <property type="match status" value="1"/>
</dbReference>
<feature type="compositionally biased region" description="Low complexity" evidence="1">
    <location>
        <begin position="138"/>
        <end position="162"/>
    </location>
</feature>
<reference key="1">
    <citation type="journal article" date="2007" name="Nature">
        <title>The medaka draft genome and insights into vertebrate genome evolution.</title>
        <authorList>
            <person name="Kasahara M."/>
            <person name="Naruse K."/>
            <person name="Sasaki S."/>
            <person name="Nakatani Y."/>
            <person name="Qu W."/>
            <person name="Ahsan B."/>
            <person name="Yamada T."/>
            <person name="Nagayasu Y."/>
            <person name="Doi K."/>
            <person name="Kasai Y."/>
            <person name="Jindo T."/>
            <person name="Kobayashi D."/>
            <person name="Shimada A."/>
            <person name="Toyoda A."/>
            <person name="Kuroki Y."/>
            <person name="Fujiyama A."/>
            <person name="Sasaki T."/>
            <person name="Shimizu A."/>
            <person name="Asakawa S."/>
            <person name="Shimizu N."/>
            <person name="Hashimoto S."/>
            <person name="Yang J."/>
            <person name="Lee Y."/>
            <person name="Matsushima K."/>
            <person name="Sugano S."/>
            <person name="Sakaizumi M."/>
            <person name="Narita T."/>
            <person name="Ohishi K."/>
            <person name="Haga S."/>
            <person name="Ohta F."/>
            <person name="Nomoto H."/>
            <person name="Nogata K."/>
            <person name="Morishita T."/>
            <person name="Endo T."/>
            <person name="Shin-I T."/>
            <person name="Takeda H."/>
            <person name="Morishita S."/>
            <person name="Kohara Y."/>
        </authorList>
    </citation>
    <scope>NUCLEOTIDE SEQUENCE [LARGE SCALE GENOMIC DNA]</scope>
    <source>
        <strain>Hd-rR</strain>
    </source>
</reference>
<feature type="compositionally biased region" description="Low complexity" evidence="1">
    <location>
        <begin position="1088"/>
        <end position="1102"/>
    </location>
</feature>
<feature type="compositionally biased region" description="Basic and acidic residues" evidence="1">
    <location>
        <begin position="1252"/>
        <end position="1266"/>
    </location>
</feature>
<sequence>MAADPQPDWLSCLPSCWTFGVTRDGRIFFINEDAKSTSWLHPVTGEAVVTGHRSTPDLPTGWEEGYTFEGARCFINHNERKVTCKHPVSGCPSQENCIFVVSEQPALKASDENSSEKKERPMSTMSEASNYTGGSDYSTFPGSPATTSTTTTTNSASSARLSRSSKKIHNFGKRSNSIKRNINIPAVKSGWLYKQDSSGMKLWKKRWFVLSDMCLFYYRDEKEDNILGSILLPSFHISMLSVDDHISKKYCFKATHPNMRTYYFCTETAKEMEVWMKVMTDAALVQADPVRRLDKLKVDQQTPLELNNLVNHKVLTLPEIQKNERNREPMRQHSLSQLDHKRQIEEKQNSKREYYTLQRDGERYSVKRDGVSYMLQKDGDRYLLHKDGEKFLLRKDGEKYSVPKDGEMFANHRDLKKYAVQKVDNKYTVMQSEEKYPPEQRLLTKDGGMYELQKARDQLPFHQDGQKLRKDVKRQLSLREGERCGTMRETGSKYGTIHVVNRYGSMKEVRKYSTLRDGDRYAPLTDSEKCATLCHGDKYVLQRDLRKDRVLAHSSSMKLQTAPELPTTAPGQSQANAKKPDSLGSWPEEPNENTDGRLANPANKSPAPVQELENGLSRTSSVQRLENWSSAQRTRGVDNDARSMMSYQTLPRNLPSHSVQPRYSDGYCTLPRNSMMRPDSICSVTGSIYDRALRPAVTGGISSAEKRRSMRDDTMWQLYEWQQRQARQSLAAPAGAGHYATLPNKKSMDISQYAAPSIPTSPSHSSVGLYSTFSPPRQSLTHNPANSHSEVTSPVVRGDVTLERRPRSLPPKYGYSLDRRSMAACTPPQPITAQSLQGKTPEELTLLLIKLRRQQAELNSLREHTVAQLVALGMEGPNAKTDVLTHHLQRNLTYLDSQTKENEPLIFMIHTMIENSAPRPQLYQQINPDNLKGGNQHTKEIDIDTKLSRLCEQDKVVRTQTEKVQQLHREQHTLETALLLASQELGEQSSSSTVRQSLVQQRDQLQSGLLSTCRELSRVNTELEQSWREYDQLEADVILAKSNLLEQLDALGSPQTEPPSQQHIQIQKELWRIQDVMEALLKNKPQRSTDSSSPASRPLSSLHKNEAITLLPLCPPAEVSSMPLRPHLPQNFYSAECPPHTTPCHSQPSSRPSHTCRPEARKTTSRNGAHSQSTDYRLYKSEPELTTVKEELDEANNEEKDKIEISAEGKDPAASKGHHYSVGIVSPRTKSPMSTPESSTIASYVTLRKTRKPESRSDCQQDRPRSAVEQAGFGDREVGRPKMSVEEQLERIRRNQEAVSLRERRRETPSRSPSFTKDNLLLQKQTRGQMETACPEQLELEAAVQRLKNLQDVERTEDEEEQYREDKCPIQNNNAEDELCESQRVLILDNTLQPQRVEIVTFQPFEEDQDQDQSLPSSPSKTTTESRFQTSSPEIQKETTDMNLQTNSEKKLEMSLDSFRHLTADDENHNPKTLAGKKENSDPKTWLFWLLWSLCSVLGQNEVNRVEPGLLKWSRAQPHRSAVASTDMGGVSKTGTSINNNDWCNNGNNRRWCTAAAAQCSFSWCFSFLGVYIYFF</sequence>
<feature type="compositionally biased region" description="Basic and acidic residues" evidence="1">
    <location>
        <begin position="109"/>
        <end position="121"/>
    </location>
</feature>
<feature type="region of interest" description="Disordered" evidence="1">
    <location>
        <begin position="321"/>
        <end position="350"/>
    </location>
</feature>
<feature type="domain" description="WW" evidence="3">
    <location>
        <begin position="11"/>
        <end position="44"/>
    </location>
</feature>
<dbReference type="PROSITE" id="PS50020">
    <property type="entry name" value="WW_DOMAIN_2"/>
    <property type="match status" value="2"/>
</dbReference>
<feature type="region of interest" description="Disordered" evidence="1">
    <location>
        <begin position="1139"/>
        <end position="1183"/>
    </location>
</feature>
<feature type="region of interest" description="Disordered" evidence="1">
    <location>
        <begin position="754"/>
        <end position="793"/>
    </location>
</feature>
<dbReference type="SMART" id="SM00456">
    <property type="entry name" value="WW"/>
    <property type="match status" value="2"/>
</dbReference>
<reference evidence="4" key="4">
    <citation type="submission" date="2025-09" db="UniProtKB">
        <authorList>
            <consortium name="Ensembl"/>
        </authorList>
    </citation>
    <scope>IDENTIFICATION</scope>
    <source>
        <strain evidence="4">HNI</strain>
    </source>
</reference>
<dbReference type="InterPro" id="IPR057971">
    <property type="entry name" value="PKHA4-7_TBCA"/>
</dbReference>
<dbReference type="InterPro" id="IPR001849">
    <property type="entry name" value="PH_domain"/>
</dbReference>